<dbReference type="AlphaFoldDB" id="A0A1G2TWR7"/>
<sequence length="78" mass="8437">MFLNTLASLGNSWGGDSKPTILVGFKKRNSWCALLWSLEYNAPNSIQPCEYSMGGVAEDKAYKVSRLSTRTATTGSGT</sequence>
<dbReference type="EMBL" id="MHWB01000011">
    <property type="protein sequence ID" value="OHB01609.1"/>
    <property type="molecule type" value="Genomic_DNA"/>
</dbReference>
<evidence type="ECO:0000313" key="2">
    <source>
        <dbReference type="Proteomes" id="UP000177707"/>
    </source>
</evidence>
<gene>
    <name evidence="1" type="ORF">A3A96_02990</name>
</gene>
<protein>
    <submittedName>
        <fullName evidence="1">Uncharacterized protein</fullName>
    </submittedName>
</protein>
<dbReference type="Proteomes" id="UP000177707">
    <property type="component" value="Unassembled WGS sequence"/>
</dbReference>
<proteinExistence type="predicted"/>
<evidence type="ECO:0000313" key="1">
    <source>
        <dbReference type="EMBL" id="OHB01609.1"/>
    </source>
</evidence>
<name>A0A1G2TWR7_9BACT</name>
<comment type="caution">
    <text evidence="1">The sequence shown here is derived from an EMBL/GenBank/DDBJ whole genome shotgun (WGS) entry which is preliminary data.</text>
</comment>
<accession>A0A1G2TWR7</accession>
<reference evidence="1 2" key="1">
    <citation type="journal article" date="2016" name="Nat. Commun.">
        <title>Thousands of microbial genomes shed light on interconnected biogeochemical processes in an aquifer system.</title>
        <authorList>
            <person name="Anantharaman K."/>
            <person name="Brown C.T."/>
            <person name="Hug L.A."/>
            <person name="Sharon I."/>
            <person name="Castelle C.J."/>
            <person name="Probst A.J."/>
            <person name="Thomas B.C."/>
            <person name="Singh A."/>
            <person name="Wilkins M.J."/>
            <person name="Karaoz U."/>
            <person name="Brodie E.L."/>
            <person name="Williams K.H."/>
            <person name="Hubbard S.S."/>
            <person name="Banfield J.F."/>
        </authorList>
    </citation>
    <scope>NUCLEOTIDE SEQUENCE [LARGE SCALE GENOMIC DNA]</scope>
</reference>
<organism evidence="1 2">
    <name type="scientific">Candidatus Zambryskibacteria bacterium RIFCSPLOWO2_01_FULL_39_39</name>
    <dbReference type="NCBI Taxonomy" id="1802758"/>
    <lineage>
        <taxon>Bacteria</taxon>
        <taxon>Candidatus Zambryskiibacteriota</taxon>
    </lineage>
</organism>